<comment type="caution">
    <text evidence="1">The sequence shown here is derived from an EMBL/GenBank/DDBJ whole genome shotgun (WGS) entry which is preliminary data.</text>
</comment>
<accession>A0A9W9YH18</accession>
<evidence type="ECO:0000313" key="1">
    <source>
        <dbReference type="EMBL" id="KAJ7343082.1"/>
    </source>
</evidence>
<feature type="non-terminal residue" evidence="1">
    <location>
        <position position="1"/>
    </location>
</feature>
<sequence>FIAGTCTRFLHVTQSTRNLLPFESFTVKQVEYYIKCSIVDISAKFNTHTDGYYKYCKLRKLLHDSASLTAAKGTLTYAKVMDVWQKNGPVAAKLFTWITNR</sequence>
<name>A0A9W9YH18_9CNID</name>
<dbReference type="AlphaFoldDB" id="A0A9W9YH18"/>
<dbReference type="Proteomes" id="UP001163046">
    <property type="component" value="Unassembled WGS sequence"/>
</dbReference>
<evidence type="ECO:0000313" key="2">
    <source>
        <dbReference type="Proteomes" id="UP001163046"/>
    </source>
</evidence>
<organism evidence="1 2">
    <name type="scientific">Desmophyllum pertusum</name>
    <dbReference type="NCBI Taxonomy" id="174260"/>
    <lineage>
        <taxon>Eukaryota</taxon>
        <taxon>Metazoa</taxon>
        <taxon>Cnidaria</taxon>
        <taxon>Anthozoa</taxon>
        <taxon>Hexacorallia</taxon>
        <taxon>Scleractinia</taxon>
        <taxon>Caryophylliina</taxon>
        <taxon>Caryophylliidae</taxon>
        <taxon>Desmophyllum</taxon>
    </lineage>
</organism>
<gene>
    <name evidence="1" type="ORF">OS493_040623</name>
</gene>
<reference evidence="1" key="1">
    <citation type="submission" date="2023-01" db="EMBL/GenBank/DDBJ databases">
        <title>Genome assembly of the deep-sea coral Lophelia pertusa.</title>
        <authorList>
            <person name="Herrera S."/>
            <person name="Cordes E."/>
        </authorList>
    </citation>
    <scope>NUCLEOTIDE SEQUENCE</scope>
    <source>
        <strain evidence="1">USNM1676648</strain>
        <tissue evidence="1">Polyp</tissue>
    </source>
</reference>
<keyword evidence="2" id="KW-1185">Reference proteome</keyword>
<protein>
    <submittedName>
        <fullName evidence="1">Uncharacterized protein</fullName>
    </submittedName>
</protein>
<dbReference type="EMBL" id="MU827740">
    <property type="protein sequence ID" value="KAJ7343082.1"/>
    <property type="molecule type" value="Genomic_DNA"/>
</dbReference>
<dbReference type="OrthoDB" id="5948245at2759"/>
<proteinExistence type="predicted"/>